<name>A0A919TH70_9ACTN</name>
<dbReference type="Proteomes" id="UP000677082">
    <property type="component" value="Unassembled WGS sequence"/>
</dbReference>
<dbReference type="AlphaFoldDB" id="A0A919TH70"/>
<accession>A0A919TH70</accession>
<comment type="caution">
    <text evidence="1">The sequence shown here is derived from an EMBL/GenBank/DDBJ whole genome shotgun (WGS) entry which is preliminary data.</text>
</comment>
<keyword evidence="2" id="KW-1185">Reference proteome</keyword>
<dbReference type="EMBL" id="BOQN01000091">
    <property type="protein sequence ID" value="GIM95272.1"/>
    <property type="molecule type" value="Genomic_DNA"/>
</dbReference>
<proteinExistence type="predicted"/>
<dbReference type="SUPFAM" id="SSF140453">
    <property type="entry name" value="EsxAB dimer-like"/>
    <property type="match status" value="1"/>
</dbReference>
<gene>
    <name evidence="1" type="ORF">Ato02nite_070650</name>
</gene>
<dbReference type="InterPro" id="IPR036689">
    <property type="entry name" value="ESAT-6-like_sf"/>
</dbReference>
<evidence type="ECO:0000313" key="2">
    <source>
        <dbReference type="Proteomes" id="UP000677082"/>
    </source>
</evidence>
<sequence>MDRLDEVLAVCAPLLDRVDDLLTTSGAPEGHEVWRELRRVRLLPGDAVRAVAGLRPAEFDETVAELRAEARACAEAAADLPPPDDWTGEAAEAYDAVRRRVADRLSGDDESLDERLEATADLAQALADWMTKTRADLAEALATVLASGEALALAVSAGSPPTTVETDAAAAVATRTLRTIADNYADADDLLLGSTDLAEPLPM</sequence>
<organism evidence="1 2">
    <name type="scientific">Paractinoplanes toevensis</name>
    <dbReference type="NCBI Taxonomy" id="571911"/>
    <lineage>
        <taxon>Bacteria</taxon>
        <taxon>Bacillati</taxon>
        <taxon>Actinomycetota</taxon>
        <taxon>Actinomycetes</taxon>
        <taxon>Micromonosporales</taxon>
        <taxon>Micromonosporaceae</taxon>
        <taxon>Paractinoplanes</taxon>
    </lineage>
</organism>
<protein>
    <submittedName>
        <fullName evidence="1">Uncharacterized protein</fullName>
    </submittedName>
</protein>
<dbReference type="RefSeq" id="WP_213011004.1">
    <property type="nucleotide sequence ID" value="NZ_BOQN01000091.1"/>
</dbReference>
<evidence type="ECO:0000313" key="1">
    <source>
        <dbReference type="EMBL" id="GIM95272.1"/>
    </source>
</evidence>
<reference evidence="1 2" key="1">
    <citation type="submission" date="2021-03" db="EMBL/GenBank/DDBJ databases">
        <title>Whole genome shotgun sequence of Actinoplanes toevensis NBRC 105298.</title>
        <authorList>
            <person name="Komaki H."/>
            <person name="Tamura T."/>
        </authorList>
    </citation>
    <scope>NUCLEOTIDE SEQUENCE [LARGE SCALE GENOMIC DNA]</scope>
    <source>
        <strain evidence="1 2">NBRC 105298</strain>
    </source>
</reference>